<dbReference type="Pfam" id="PF19848">
    <property type="entry name" value="DUF6323"/>
    <property type="match status" value="1"/>
</dbReference>
<organism evidence="1 2">
    <name type="scientific">Tractidigestivibacter montrealensis</name>
    <dbReference type="NCBI Taxonomy" id="2972466"/>
    <lineage>
        <taxon>Bacteria</taxon>
        <taxon>Bacillati</taxon>
        <taxon>Actinomycetota</taxon>
        <taxon>Coriobacteriia</taxon>
        <taxon>Coriobacteriales</taxon>
        <taxon>Atopobiaceae</taxon>
        <taxon>Tractidigestivibacter</taxon>
    </lineage>
</organism>
<reference evidence="1 2" key="1">
    <citation type="submission" date="2022-08" db="EMBL/GenBank/DDBJ databases">
        <title>Tractidigestivibacter montrealensis type strain KD21.</title>
        <authorList>
            <person name="Diop K."/>
            <person name="Richard C."/>
            <person name="Routy B."/>
        </authorList>
    </citation>
    <scope>NUCLEOTIDE SEQUENCE [LARGE SCALE GENOMIC DNA]</scope>
    <source>
        <strain evidence="1 2">KD21</strain>
    </source>
</reference>
<dbReference type="EMBL" id="JANSKA010000001">
    <property type="protein sequence ID" value="MCR9035468.1"/>
    <property type="molecule type" value="Genomic_DNA"/>
</dbReference>
<protein>
    <submittedName>
        <fullName evidence="1">DUF6323 family protein</fullName>
    </submittedName>
</protein>
<keyword evidence="2" id="KW-1185">Reference proteome</keyword>
<accession>A0ABT1Z5I2</accession>
<dbReference type="InterPro" id="IPR046286">
    <property type="entry name" value="DUF6323"/>
</dbReference>
<proteinExistence type="predicted"/>
<name>A0ABT1Z5I2_9ACTN</name>
<evidence type="ECO:0000313" key="1">
    <source>
        <dbReference type="EMBL" id="MCR9035468.1"/>
    </source>
</evidence>
<gene>
    <name evidence="1" type="ORF">NVS32_00650</name>
</gene>
<comment type="caution">
    <text evidence="1">The sequence shown here is derived from an EMBL/GenBank/DDBJ whole genome shotgun (WGS) entry which is preliminary data.</text>
</comment>
<evidence type="ECO:0000313" key="2">
    <source>
        <dbReference type="Proteomes" id="UP001204320"/>
    </source>
</evidence>
<dbReference type="RefSeq" id="WP_258498311.1">
    <property type="nucleotide sequence ID" value="NZ_JANSKA010000001.1"/>
</dbReference>
<sequence length="155" mass="16632">MAREDMLAFLGGTGAGLSPAAQTDLARAGLLLDEKDLQALDQRRRAALGSLERVELGGGVLSVLVEAFADSPYLERGRLAEQLGEIQDAFYELRDQVPMGVADARVAEALREAFDSAQGDVDALFGLSAADVCGPGELGVEDAWEHSPWRTEEDW</sequence>
<dbReference type="Proteomes" id="UP001204320">
    <property type="component" value="Unassembled WGS sequence"/>
</dbReference>